<protein>
    <submittedName>
        <fullName evidence="4">Uncharacterized membrane protein</fullName>
    </submittedName>
</protein>
<feature type="transmembrane region" description="Helical" evidence="2">
    <location>
        <begin position="21"/>
        <end position="40"/>
    </location>
</feature>
<evidence type="ECO:0000256" key="1">
    <source>
        <dbReference type="SAM" id="MobiDB-lite"/>
    </source>
</evidence>
<dbReference type="InterPro" id="IPR018649">
    <property type="entry name" value="SHOCT"/>
</dbReference>
<name>A0A1H7NBK5_HALLR</name>
<proteinExistence type="predicted"/>
<keyword evidence="2" id="KW-1133">Transmembrane helix</keyword>
<evidence type="ECO:0000313" key="5">
    <source>
        <dbReference type="Proteomes" id="UP000183894"/>
    </source>
</evidence>
<reference evidence="4 5" key="1">
    <citation type="submission" date="2016-10" db="EMBL/GenBank/DDBJ databases">
        <authorList>
            <person name="de Groot N.N."/>
        </authorList>
    </citation>
    <scope>NUCLEOTIDE SEQUENCE [LARGE SCALE GENOMIC DNA]</scope>
    <source>
        <strain evidence="4 5">CDM_5</strain>
    </source>
</reference>
<feature type="compositionally biased region" description="Basic and acidic residues" evidence="1">
    <location>
        <begin position="72"/>
        <end position="95"/>
    </location>
</feature>
<keyword evidence="2" id="KW-0812">Transmembrane</keyword>
<organism evidence="4 5">
    <name type="scientific">Haloferax larsenii</name>
    <dbReference type="NCBI Taxonomy" id="302484"/>
    <lineage>
        <taxon>Archaea</taxon>
        <taxon>Methanobacteriati</taxon>
        <taxon>Methanobacteriota</taxon>
        <taxon>Stenosarchaea group</taxon>
        <taxon>Halobacteria</taxon>
        <taxon>Halobacteriales</taxon>
        <taxon>Haloferacaceae</taxon>
        <taxon>Haloferax</taxon>
    </lineage>
</organism>
<feature type="region of interest" description="Disordered" evidence="1">
    <location>
        <begin position="71"/>
        <end position="95"/>
    </location>
</feature>
<gene>
    <name evidence="4" type="ORF">SAMN04488691_103255</name>
</gene>
<evidence type="ECO:0000259" key="3">
    <source>
        <dbReference type="Pfam" id="PF09851"/>
    </source>
</evidence>
<dbReference type="EMBL" id="FOAD01000003">
    <property type="protein sequence ID" value="SEL20824.1"/>
    <property type="molecule type" value="Genomic_DNA"/>
</dbReference>
<dbReference type="OrthoDB" id="178074at2157"/>
<feature type="domain" description="SHOCT" evidence="3">
    <location>
        <begin position="96"/>
        <end position="120"/>
    </location>
</feature>
<evidence type="ECO:0000313" key="4">
    <source>
        <dbReference type="EMBL" id="SEL20824.1"/>
    </source>
</evidence>
<sequence>MSSLDTLRGYGLRSFVYAHPLQFGFGLGTLLAVVALANGGSVASTFIWFSAIGCVLGVAYSYAVDFVVSRQQEPDQRESPERQRAPTEPDANRSLHALRERYANGELTEAQFERKLDHLLETESVEAAEDYVSKRERERDTATE</sequence>
<keyword evidence="2" id="KW-0472">Membrane</keyword>
<feature type="transmembrane region" description="Helical" evidence="2">
    <location>
        <begin position="46"/>
        <end position="68"/>
    </location>
</feature>
<dbReference type="Proteomes" id="UP000183894">
    <property type="component" value="Unassembled WGS sequence"/>
</dbReference>
<evidence type="ECO:0000256" key="2">
    <source>
        <dbReference type="SAM" id="Phobius"/>
    </source>
</evidence>
<dbReference type="Pfam" id="PF09851">
    <property type="entry name" value="SHOCT"/>
    <property type="match status" value="1"/>
</dbReference>
<accession>A0A1H7NBK5</accession>
<dbReference type="RefSeq" id="WP_074793278.1">
    <property type="nucleotide sequence ID" value="NZ_FOAD01000003.1"/>
</dbReference>
<dbReference type="AlphaFoldDB" id="A0A1H7NBK5"/>